<gene>
    <name evidence="5" type="ORF">UW53_C0001G0114</name>
</gene>
<comment type="caution">
    <text evidence="5">The sequence shown here is derived from an EMBL/GenBank/DDBJ whole genome shotgun (WGS) entry which is preliminary data.</text>
</comment>
<evidence type="ECO:0000313" key="5">
    <source>
        <dbReference type="EMBL" id="KKT60464.1"/>
    </source>
</evidence>
<name>A0A0G1LKJ8_9BACT</name>
<keyword evidence="3" id="KW-0804">Transcription</keyword>
<evidence type="ECO:0000259" key="4">
    <source>
        <dbReference type="PROSITE" id="PS50987"/>
    </source>
</evidence>
<dbReference type="GO" id="GO:0003677">
    <property type="term" value="F:DNA binding"/>
    <property type="evidence" value="ECO:0007669"/>
    <property type="project" value="UniProtKB-KW"/>
</dbReference>
<reference evidence="5 6" key="1">
    <citation type="journal article" date="2015" name="Nature">
        <title>rRNA introns, odd ribosomes, and small enigmatic genomes across a large radiation of phyla.</title>
        <authorList>
            <person name="Brown C.T."/>
            <person name="Hug L.A."/>
            <person name="Thomas B.C."/>
            <person name="Sharon I."/>
            <person name="Castelle C.J."/>
            <person name="Singh A."/>
            <person name="Wilkins M.J."/>
            <person name="Williams K.H."/>
            <person name="Banfield J.F."/>
        </authorList>
    </citation>
    <scope>NUCLEOTIDE SEQUENCE [LARGE SCALE GENOMIC DNA]</scope>
</reference>
<dbReference type="CDD" id="cd00090">
    <property type="entry name" value="HTH_ARSR"/>
    <property type="match status" value="1"/>
</dbReference>
<protein>
    <submittedName>
        <fullName evidence="5">Arsenical resistance operon repressor</fullName>
    </submittedName>
</protein>
<dbReference type="PANTHER" id="PTHR43132">
    <property type="entry name" value="ARSENICAL RESISTANCE OPERON REPRESSOR ARSR-RELATED"/>
    <property type="match status" value="1"/>
</dbReference>
<proteinExistence type="predicted"/>
<evidence type="ECO:0000256" key="2">
    <source>
        <dbReference type="ARBA" id="ARBA00023125"/>
    </source>
</evidence>
<dbReference type="InterPro" id="IPR051011">
    <property type="entry name" value="Metal_resp_trans_reg"/>
</dbReference>
<keyword evidence="1" id="KW-0805">Transcription regulation</keyword>
<dbReference type="InterPro" id="IPR001845">
    <property type="entry name" value="HTH_ArsR_DNA-bd_dom"/>
</dbReference>
<dbReference type="Gene3D" id="1.10.10.10">
    <property type="entry name" value="Winged helix-like DNA-binding domain superfamily/Winged helix DNA-binding domain"/>
    <property type="match status" value="1"/>
</dbReference>
<dbReference type="InterPro" id="IPR036388">
    <property type="entry name" value="WH-like_DNA-bd_sf"/>
</dbReference>
<evidence type="ECO:0000256" key="1">
    <source>
        <dbReference type="ARBA" id="ARBA00023015"/>
    </source>
</evidence>
<evidence type="ECO:0000256" key="3">
    <source>
        <dbReference type="ARBA" id="ARBA00023163"/>
    </source>
</evidence>
<feature type="domain" description="HTH arsR-type" evidence="4">
    <location>
        <begin position="2"/>
        <end position="96"/>
    </location>
</feature>
<dbReference type="InterPro" id="IPR011991">
    <property type="entry name" value="ArsR-like_HTH"/>
</dbReference>
<accession>A0A0G1LKJ8</accession>
<dbReference type="GO" id="GO:0003700">
    <property type="term" value="F:DNA-binding transcription factor activity"/>
    <property type="evidence" value="ECO:0007669"/>
    <property type="project" value="InterPro"/>
</dbReference>
<dbReference type="SMART" id="SM00418">
    <property type="entry name" value="HTH_ARSR"/>
    <property type="match status" value="1"/>
</dbReference>
<dbReference type="Proteomes" id="UP000034087">
    <property type="component" value="Unassembled WGS sequence"/>
</dbReference>
<evidence type="ECO:0000313" key="6">
    <source>
        <dbReference type="Proteomes" id="UP000034087"/>
    </source>
</evidence>
<dbReference type="InterPro" id="IPR036390">
    <property type="entry name" value="WH_DNA-bd_sf"/>
</dbReference>
<dbReference type="SUPFAM" id="SSF46785">
    <property type="entry name" value="Winged helix' DNA-binding domain"/>
    <property type="match status" value="1"/>
</dbReference>
<keyword evidence="2" id="KW-0238">DNA-binding</keyword>
<dbReference type="Pfam" id="PF01022">
    <property type="entry name" value="HTH_5"/>
    <property type="match status" value="1"/>
</dbReference>
<dbReference type="AlphaFoldDB" id="A0A0G1LKJ8"/>
<dbReference type="EMBL" id="LCIR01000001">
    <property type="protein sequence ID" value="KKT60464.1"/>
    <property type="molecule type" value="Genomic_DNA"/>
</dbReference>
<organism evidence="5 6">
    <name type="scientific">Candidatus Giovannonibacteria bacterium GW2011_GWA1_44_25</name>
    <dbReference type="NCBI Taxonomy" id="1618645"/>
    <lineage>
        <taxon>Bacteria</taxon>
        <taxon>Candidatus Giovannoniibacteriota</taxon>
    </lineage>
</organism>
<dbReference type="PROSITE" id="PS50987">
    <property type="entry name" value="HTH_ARSR_2"/>
    <property type="match status" value="1"/>
</dbReference>
<dbReference type="PANTHER" id="PTHR43132:SF6">
    <property type="entry name" value="HTH-TYPE TRANSCRIPTIONAL REPRESSOR CZRA"/>
    <property type="match status" value="1"/>
</dbReference>
<sequence>MLQWHIMKKIEKTFKALANYKRLEILAFISKNKSASVGEIAEKIKTSIKSTSKHLLTLYHADFLTKERVYGLTLYSLNDKLGDTEKSLLNVLHKHF</sequence>